<protein>
    <submittedName>
        <fullName evidence="3">Uncharacterized protein</fullName>
    </submittedName>
</protein>
<sequence length="72" mass="7466">MGGKEESGDRGQRFPPLSATATVRGGAGDGGDYCLGYAVLGRGITRLGSVGIEEIFEISARFPSFLARGCRA</sequence>
<dbReference type="EMBL" id="MTKT01002520">
    <property type="protein sequence ID" value="OWM77734.1"/>
    <property type="molecule type" value="Genomic_DNA"/>
</dbReference>
<reference evidence="3" key="2">
    <citation type="submission" date="2017-06" db="EMBL/GenBank/DDBJ databases">
        <title>The pomegranate genome and the genomics of punicalagin biosynthesis.</title>
        <authorList>
            <person name="Xu C."/>
        </authorList>
    </citation>
    <scope>NUCLEOTIDE SEQUENCE [LARGE SCALE GENOMIC DNA]</scope>
    <source>
        <tissue evidence="3">Fresh leaf</tissue>
    </source>
</reference>
<gene>
    <name evidence="2" type="ORF">CDL15_Pgr012436</name>
    <name evidence="3" type="ORF">CDL15_Pgr019522</name>
</gene>
<proteinExistence type="predicted"/>
<accession>A0A218X794</accession>
<dbReference type="Proteomes" id="UP000197138">
    <property type="component" value="Unassembled WGS sequence"/>
</dbReference>
<dbReference type="AlphaFoldDB" id="A0A218X794"/>
<feature type="compositionally biased region" description="Basic and acidic residues" evidence="1">
    <location>
        <begin position="1"/>
        <end position="12"/>
    </location>
</feature>
<dbReference type="EMBL" id="MTKT01002229">
    <property type="protein sequence ID" value="OWM80242.1"/>
    <property type="molecule type" value="Genomic_DNA"/>
</dbReference>
<comment type="caution">
    <text evidence="3">The sequence shown here is derived from an EMBL/GenBank/DDBJ whole genome shotgun (WGS) entry which is preliminary data.</text>
</comment>
<evidence type="ECO:0000256" key="1">
    <source>
        <dbReference type="SAM" id="MobiDB-lite"/>
    </source>
</evidence>
<reference evidence="4" key="1">
    <citation type="journal article" date="2017" name="Plant J.">
        <title>The pomegranate (Punica granatum L.) genome and the genomics of punicalagin biosynthesis.</title>
        <authorList>
            <person name="Qin G."/>
            <person name="Xu C."/>
            <person name="Ming R."/>
            <person name="Tang H."/>
            <person name="Guyot R."/>
            <person name="Kramer E.M."/>
            <person name="Hu Y."/>
            <person name="Yi X."/>
            <person name="Qi Y."/>
            <person name="Xu X."/>
            <person name="Gao Z."/>
            <person name="Pan H."/>
            <person name="Jian J."/>
            <person name="Tian Y."/>
            <person name="Yue Z."/>
            <person name="Xu Y."/>
        </authorList>
    </citation>
    <scope>NUCLEOTIDE SEQUENCE [LARGE SCALE GENOMIC DNA]</scope>
    <source>
        <strain evidence="4">cv. Dabenzi</strain>
    </source>
</reference>
<organism evidence="3 4">
    <name type="scientific">Punica granatum</name>
    <name type="common">Pomegranate</name>
    <dbReference type="NCBI Taxonomy" id="22663"/>
    <lineage>
        <taxon>Eukaryota</taxon>
        <taxon>Viridiplantae</taxon>
        <taxon>Streptophyta</taxon>
        <taxon>Embryophyta</taxon>
        <taxon>Tracheophyta</taxon>
        <taxon>Spermatophyta</taxon>
        <taxon>Magnoliopsida</taxon>
        <taxon>eudicotyledons</taxon>
        <taxon>Gunneridae</taxon>
        <taxon>Pentapetalae</taxon>
        <taxon>rosids</taxon>
        <taxon>malvids</taxon>
        <taxon>Myrtales</taxon>
        <taxon>Lythraceae</taxon>
        <taxon>Punica</taxon>
    </lineage>
</organism>
<evidence type="ECO:0000313" key="3">
    <source>
        <dbReference type="EMBL" id="OWM80242.1"/>
    </source>
</evidence>
<feature type="region of interest" description="Disordered" evidence="1">
    <location>
        <begin position="1"/>
        <end position="29"/>
    </location>
</feature>
<name>A0A218X794_PUNGR</name>
<evidence type="ECO:0000313" key="4">
    <source>
        <dbReference type="Proteomes" id="UP000197138"/>
    </source>
</evidence>
<evidence type="ECO:0000313" key="2">
    <source>
        <dbReference type="EMBL" id="OWM77734.1"/>
    </source>
</evidence>